<organism evidence="1 2">
    <name type="scientific">Paramecium primaurelia</name>
    <dbReference type="NCBI Taxonomy" id="5886"/>
    <lineage>
        <taxon>Eukaryota</taxon>
        <taxon>Sar</taxon>
        <taxon>Alveolata</taxon>
        <taxon>Ciliophora</taxon>
        <taxon>Intramacronucleata</taxon>
        <taxon>Oligohymenophorea</taxon>
        <taxon>Peniculida</taxon>
        <taxon>Parameciidae</taxon>
        <taxon>Paramecium</taxon>
    </lineage>
</organism>
<reference evidence="1" key="1">
    <citation type="submission" date="2021-01" db="EMBL/GenBank/DDBJ databases">
        <authorList>
            <consortium name="Genoscope - CEA"/>
            <person name="William W."/>
        </authorList>
    </citation>
    <scope>NUCLEOTIDE SEQUENCE</scope>
</reference>
<accession>A0A8S1QR96</accession>
<sequence>MQQIYQNPRVQIGNNENNIINQQIFQYYSNFQPYEENKLINIKKFQQQIDLKQLTDCSQKVKGRSKGISFRIFNQNEDLFVSGSFDRSIKFSVEQNKRPFQQTINLYKWHFNHFLHMNSNLKMLYIQPTSDIEVFSYFSKTFQINSLTYHLFLQFNIFIYN</sequence>
<evidence type="ECO:0000313" key="2">
    <source>
        <dbReference type="Proteomes" id="UP000688137"/>
    </source>
</evidence>
<dbReference type="AlphaFoldDB" id="A0A8S1QR96"/>
<dbReference type="EMBL" id="CAJJDM010000242">
    <property type="protein sequence ID" value="CAD8118298.1"/>
    <property type="molecule type" value="Genomic_DNA"/>
</dbReference>
<proteinExistence type="predicted"/>
<protein>
    <recommendedName>
        <fullName evidence="3">WD40-repeat-containing domain</fullName>
    </recommendedName>
</protein>
<dbReference type="Proteomes" id="UP000688137">
    <property type="component" value="Unassembled WGS sequence"/>
</dbReference>
<keyword evidence="2" id="KW-1185">Reference proteome</keyword>
<evidence type="ECO:0008006" key="3">
    <source>
        <dbReference type="Google" id="ProtNLM"/>
    </source>
</evidence>
<evidence type="ECO:0000313" key="1">
    <source>
        <dbReference type="EMBL" id="CAD8118298.1"/>
    </source>
</evidence>
<name>A0A8S1QR96_PARPR</name>
<comment type="caution">
    <text evidence="1">The sequence shown here is derived from an EMBL/GenBank/DDBJ whole genome shotgun (WGS) entry which is preliminary data.</text>
</comment>
<gene>
    <name evidence="1" type="ORF">PPRIM_AZ9-3.1.T2330001</name>
</gene>